<feature type="binding site" evidence="15">
    <location>
        <position position="410"/>
    </location>
    <ligand>
        <name>Zn(2+)</name>
        <dbReference type="ChEBI" id="CHEBI:29105"/>
        <note>catalytic</note>
    </ligand>
</feature>
<dbReference type="GO" id="GO:0016887">
    <property type="term" value="F:ATP hydrolysis activity"/>
    <property type="evidence" value="ECO:0007669"/>
    <property type="project" value="UniProtKB-UniRule"/>
</dbReference>
<evidence type="ECO:0000313" key="20">
    <source>
        <dbReference type="Proteomes" id="UP000461754"/>
    </source>
</evidence>
<dbReference type="InterPro" id="IPR003593">
    <property type="entry name" value="AAA+_ATPase"/>
</dbReference>
<dbReference type="SMART" id="SM00382">
    <property type="entry name" value="AAA"/>
    <property type="match status" value="1"/>
</dbReference>
<keyword evidence="20" id="KW-1185">Reference proteome</keyword>
<dbReference type="GO" id="GO:0005886">
    <property type="term" value="C:plasma membrane"/>
    <property type="evidence" value="ECO:0007669"/>
    <property type="project" value="UniProtKB-SubCell"/>
</dbReference>
<dbReference type="EC" id="3.4.24.-" evidence="15"/>
<evidence type="ECO:0000256" key="12">
    <source>
        <dbReference type="ARBA" id="ARBA00023049"/>
    </source>
</evidence>
<comment type="similarity">
    <text evidence="14 15">In the central section; belongs to the AAA ATPase family.</text>
</comment>
<dbReference type="AlphaFoldDB" id="A0A7X2NHD9"/>
<dbReference type="InterPro" id="IPR003960">
    <property type="entry name" value="ATPase_AAA_CS"/>
</dbReference>
<dbReference type="InterPro" id="IPR027417">
    <property type="entry name" value="P-loop_NTPase"/>
</dbReference>
<dbReference type="Pfam" id="PF00004">
    <property type="entry name" value="AAA"/>
    <property type="match status" value="1"/>
</dbReference>
<comment type="subunit">
    <text evidence="15">Homohexamer.</text>
</comment>
<feature type="compositionally biased region" description="Polar residues" evidence="17">
    <location>
        <begin position="673"/>
        <end position="683"/>
    </location>
</feature>
<evidence type="ECO:0000256" key="6">
    <source>
        <dbReference type="ARBA" id="ARBA00022723"/>
    </source>
</evidence>
<dbReference type="Gene3D" id="3.30.720.210">
    <property type="match status" value="1"/>
</dbReference>
<dbReference type="PROSITE" id="PS00674">
    <property type="entry name" value="AAA"/>
    <property type="match status" value="1"/>
</dbReference>
<dbReference type="GO" id="GO:0008270">
    <property type="term" value="F:zinc ion binding"/>
    <property type="evidence" value="ECO:0007669"/>
    <property type="project" value="UniProtKB-UniRule"/>
</dbReference>
<comment type="subcellular location">
    <subcellularLocation>
        <location evidence="15">Cell membrane</location>
        <topology evidence="15">Multi-pass membrane protein</topology>
        <orientation evidence="15">Cytoplasmic side</orientation>
    </subcellularLocation>
    <subcellularLocation>
        <location evidence="1">Membrane</location>
    </subcellularLocation>
</comment>
<comment type="similarity">
    <text evidence="2 15">In the C-terminal section; belongs to the peptidase M41 family.</text>
</comment>
<name>A0A7X2NHD9_9FIRM</name>
<dbReference type="Proteomes" id="UP000461754">
    <property type="component" value="Unassembled WGS sequence"/>
</dbReference>
<evidence type="ECO:0000256" key="9">
    <source>
        <dbReference type="ARBA" id="ARBA00022833"/>
    </source>
</evidence>
<dbReference type="InterPro" id="IPR000642">
    <property type="entry name" value="Peptidase_M41"/>
</dbReference>
<feature type="transmembrane region" description="Helical" evidence="15">
    <location>
        <begin position="96"/>
        <end position="117"/>
    </location>
</feature>
<feature type="binding site" evidence="15">
    <location>
        <begin position="188"/>
        <end position="195"/>
    </location>
    <ligand>
        <name>ATP</name>
        <dbReference type="ChEBI" id="CHEBI:30616"/>
    </ligand>
</feature>
<dbReference type="CDD" id="cd19501">
    <property type="entry name" value="RecA-like_FtsH"/>
    <property type="match status" value="1"/>
</dbReference>
<proteinExistence type="inferred from homology"/>
<evidence type="ECO:0000256" key="4">
    <source>
        <dbReference type="ARBA" id="ARBA00022670"/>
    </source>
</evidence>
<dbReference type="GO" id="GO:0030163">
    <property type="term" value="P:protein catabolic process"/>
    <property type="evidence" value="ECO:0007669"/>
    <property type="project" value="UniProtKB-UniRule"/>
</dbReference>
<dbReference type="SUPFAM" id="SSF140990">
    <property type="entry name" value="FtsH protease domain-like"/>
    <property type="match status" value="1"/>
</dbReference>
<dbReference type="Gene3D" id="1.20.58.760">
    <property type="entry name" value="Peptidase M41"/>
    <property type="match status" value="1"/>
</dbReference>
<comment type="caution">
    <text evidence="19">The sequence shown here is derived from an EMBL/GenBank/DDBJ whole genome shotgun (WGS) entry which is preliminary data.</text>
</comment>
<comment type="function">
    <text evidence="15">Acts as a processive, ATP-dependent zinc metallopeptidase for both cytoplasmic and membrane proteins. Plays a role in the quality control of integral membrane proteins.</text>
</comment>
<dbReference type="Gene3D" id="1.10.8.60">
    <property type="match status" value="1"/>
</dbReference>
<dbReference type="Gene3D" id="3.40.50.300">
    <property type="entry name" value="P-loop containing nucleotide triphosphate hydrolases"/>
    <property type="match status" value="1"/>
</dbReference>
<dbReference type="Pfam" id="PF06480">
    <property type="entry name" value="FtsH_ext"/>
    <property type="match status" value="1"/>
</dbReference>
<dbReference type="GO" id="GO:0006508">
    <property type="term" value="P:proteolysis"/>
    <property type="evidence" value="ECO:0007669"/>
    <property type="project" value="UniProtKB-KW"/>
</dbReference>
<feature type="domain" description="AAA+ ATPase" evidence="18">
    <location>
        <begin position="180"/>
        <end position="319"/>
    </location>
</feature>
<evidence type="ECO:0000256" key="16">
    <source>
        <dbReference type="RuleBase" id="RU003651"/>
    </source>
</evidence>
<dbReference type="Pfam" id="PF17862">
    <property type="entry name" value="AAA_lid_3"/>
    <property type="match status" value="1"/>
</dbReference>
<dbReference type="Pfam" id="PF01434">
    <property type="entry name" value="Peptidase_M41"/>
    <property type="match status" value="1"/>
</dbReference>
<dbReference type="FunFam" id="1.10.8.60:FF:000001">
    <property type="entry name" value="ATP-dependent zinc metalloprotease FtsH"/>
    <property type="match status" value="1"/>
</dbReference>
<evidence type="ECO:0000259" key="18">
    <source>
        <dbReference type="SMART" id="SM00382"/>
    </source>
</evidence>
<reference evidence="19 20" key="1">
    <citation type="submission" date="2019-08" db="EMBL/GenBank/DDBJ databases">
        <title>In-depth cultivation of the pig gut microbiome towards novel bacterial diversity and tailored functional studies.</title>
        <authorList>
            <person name="Wylensek D."/>
            <person name="Hitch T.C.A."/>
            <person name="Clavel T."/>
        </authorList>
    </citation>
    <scope>NUCLEOTIDE SEQUENCE [LARGE SCALE GENOMIC DNA]</scope>
    <source>
        <strain evidence="19 20">RF-744-FAT-4</strain>
    </source>
</reference>
<keyword evidence="5 15" id="KW-0812">Transmembrane</keyword>
<dbReference type="InterPro" id="IPR011546">
    <property type="entry name" value="Pept_M41_FtsH_extracell"/>
</dbReference>
<feature type="compositionally biased region" description="Polar residues" evidence="17">
    <location>
        <begin position="600"/>
        <end position="612"/>
    </location>
</feature>
<evidence type="ECO:0000256" key="2">
    <source>
        <dbReference type="ARBA" id="ARBA00010044"/>
    </source>
</evidence>
<evidence type="ECO:0000313" key="19">
    <source>
        <dbReference type="EMBL" id="MSS20595.1"/>
    </source>
</evidence>
<sequence>MIGFYLLVLVIIILAVTFLNPSRSEMKRWTYSDLVTNLNQNKVASIRINGSKATGKTTGGKSFETVVPEYTIDQIVSNAIIKNPKLKVEIAQNQSWIVSLIPSVILVVMMILFFVMLSQQSGGGGKVMSFGKSRARMQSPNDKKVTFDDVAGADEEKEELEEIVDFLKSPKRYTEMGARVPKGVLLVGPPGTGKTLLARAVAGEAGVPFFIISGSDFVEMFVGVGASRVRDLFETAKKNAPCIIFIDEIDAVGRHRGAGLGGGHDEREQTLNQLLVEMDGFSANEGIIVVAATNRPDILDPALLRPGRFDRQITVGRPDVKGREEILKIYRRNKPLDASIDLKVIAKGTPGFTGADLENLMNEAALLAARKKMSVITMSELEEAIKRVIAGPEKKSRVVDEGDQKITAYHEAGHAIVMRYLHNGEDVHEISIIPRGMAAGYTISLPTDDSQHMSKGKLMDKIAGFLGGRAAEKVALDDICTGASNDIERATDIARKMVTEWGMSEHLGPMTFGNNDGGEVFLGRDLGRTRNYSEEVASVIDREIRNIVETAYEQACSILTKKYDTLVDVAETLLKVNTLTGDEFADIYENGSAKKEVSDSPGQPETEPQNGDANADEGSAPDVKTEGSIQPTQQGMEDAPVSEKTQPQAASDAKAAVTESDVQSETNEETAEDASQTDAPSDTSETDQTEE</sequence>
<protein>
    <recommendedName>
        <fullName evidence="15">ATP-dependent zinc metalloprotease FtsH</fullName>
        <ecNumber evidence="15">3.4.24.-</ecNumber>
    </recommendedName>
</protein>
<comment type="cofactor">
    <cofactor evidence="15">
        <name>Zn(2+)</name>
        <dbReference type="ChEBI" id="CHEBI:29105"/>
    </cofactor>
    <text evidence="15">Binds 1 zinc ion per subunit.</text>
</comment>
<dbReference type="PANTHER" id="PTHR23076">
    <property type="entry name" value="METALLOPROTEASE M41 FTSH"/>
    <property type="match status" value="1"/>
</dbReference>
<evidence type="ECO:0000256" key="5">
    <source>
        <dbReference type="ARBA" id="ARBA00022692"/>
    </source>
</evidence>
<dbReference type="HAMAP" id="MF_01458">
    <property type="entry name" value="FtsH"/>
    <property type="match status" value="1"/>
</dbReference>
<organism evidence="19 20">
    <name type="scientific">Pseudoramibacter porci</name>
    <dbReference type="NCBI Taxonomy" id="2606631"/>
    <lineage>
        <taxon>Bacteria</taxon>
        <taxon>Bacillati</taxon>
        <taxon>Bacillota</taxon>
        <taxon>Clostridia</taxon>
        <taxon>Eubacteriales</taxon>
        <taxon>Eubacteriaceae</taxon>
        <taxon>Pseudoramibacter</taxon>
    </lineage>
</organism>
<dbReference type="FunFam" id="1.20.58.760:FF:000001">
    <property type="entry name" value="ATP-dependent zinc metalloprotease FtsH"/>
    <property type="match status" value="1"/>
</dbReference>
<keyword evidence="4 15" id="KW-0645">Protease</keyword>
<keyword evidence="12 15" id="KW-0482">Metalloprotease</keyword>
<feature type="active site" evidence="15">
    <location>
        <position position="411"/>
    </location>
</feature>
<evidence type="ECO:0000256" key="17">
    <source>
        <dbReference type="SAM" id="MobiDB-lite"/>
    </source>
</evidence>
<keyword evidence="9 15" id="KW-0862">Zinc</keyword>
<evidence type="ECO:0000256" key="11">
    <source>
        <dbReference type="ARBA" id="ARBA00022989"/>
    </source>
</evidence>
<evidence type="ECO:0000256" key="14">
    <source>
        <dbReference type="ARBA" id="ARBA00061570"/>
    </source>
</evidence>
<feature type="region of interest" description="Disordered" evidence="17">
    <location>
        <begin position="592"/>
        <end position="691"/>
    </location>
</feature>
<dbReference type="InterPro" id="IPR005936">
    <property type="entry name" value="FtsH"/>
</dbReference>
<dbReference type="InterPro" id="IPR003959">
    <property type="entry name" value="ATPase_AAA_core"/>
</dbReference>
<feature type="binding site" evidence="15">
    <location>
        <position position="486"/>
    </location>
    <ligand>
        <name>Zn(2+)</name>
        <dbReference type="ChEBI" id="CHEBI:29105"/>
        <note>catalytic</note>
    </ligand>
</feature>
<dbReference type="EMBL" id="VUMO01000016">
    <property type="protein sequence ID" value="MSS20595.1"/>
    <property type="molecule type" value="Genomic_DNA"/>
</dbReference>
<dbReference type="GO" id="GO:0005524">
    <property type="term" value="F:ATP binding"/>
    <property type="evidence" value="ECO:0007669"/>
    <property type="project" value="UniProtKB-UniRule"/>
</dbReference>
<evidence type="ECO:0000256" key="10">
    <source>
        <dbReference type="ARBA" id="ARBA00022840"/>
    </source>
</evidence>
<keyword evidence="10 15" id="KW-0067">ATP-binding</keyword>
<dbReference type="GO" id="GO:0004222">
    <property type="term" value="F:metalloendopeptidase activity"/>
    <property type="evidence" value="ECO:0007669"/>
    <property type="project" value="InterPro"/>
</dbReference>
<evidence type="ECO:0000256" key="13">
    <source>
        <dbReference type="ARBA" id="ARBA00023136"/>
    </source>
</evidence>
<keyword evidence="7 15" id="KW-0547">Nucleotide-binding</keyword>
<dbReference type="FunFam" id="3.40.50.300:FF:000001">
    <property type="entry name" value="ATP-dependent zinc metalloprotease FtsH"/>
    <property type="match status" value="1"/>
</dbReference>
<dbReference type="InterPro" id="IPR041569">
    <property type="entry name" value="AAA_lid_3"/>
</dbReference>
<keyword evidence="8 15" id="KW-0378">Hydrolase</keyword>
<feature type="binding site" evidence="15">
    <location>
        <position position="414"/>
    </location>
    <ligand>
        <name>Zn(2+)</name>
        <dbReference type="ChEBI" id="CHEBI:29105"/>
        <note>catalytic</note>
    </ligand>
</feature>
<gene>
    <name evidence="19" type="primary">hflB</name>
    <name evidence="15" type="synonym">ftsH</name>
    <name evidence="19" type="ORF">FYJ52_09335</name>
</gene>
<evidence type="ECO:0000256" key="3">
    <source>
        <dbReference type="ARBA" id="ARBA00022475"/>
    </source>
</evidence>
<dbReference type="NCBIfam" id="TIGR01241">
    <property type="entry name" value="FtsH_fam"/>
    <property type="match status" value="1"/>
</dbReference>
<evidence type="ECO:0000256" key="1">
    <source>
        <dbReference type="ARBA" id="ARBA00004370"/>
    </source>
</evidence>
<keyword evidence="13 15" id="KW-0472">Membrane</keyword>
<evidence type="ECO:0000256" key="7">
    <source>
        <dbReference type="ARBA" id="ARBA00022741"/>
    </source>
</evidence>
<comment type="caution">
    <text evidence="15">Lacks conserved residue(s) required for the propagation of feature annotation.</text>
</comment>
<keyword evidence="6 15" id="KW-0479">Metal-binding</keyword>
<keyword evidence="11 15" id="KW-1133">Transmembrane helix</keyword>
<dbReference type="GO" id="GO:0004176">
    <property type="term" value="F:ATP-dependent peptidase activity"/>
    <property type="evidence" value="ECO:0007669"/>
    <property type="project" value="InterPro"/>
</dbReference>
<dbReference type="PANTHER" id="PTHR23076:SF113">
    <property type="entry name" value="ATP-DEPENDENT ZINC METALLOPROTEASE FTSH 1, CHLOROPLASTIC-RELATED"/>
    <property type="match status" value="1"/>
</dbReference>
<evidence type="ECO:0000256" key="15">
    <source>
        <dbReference type="HAMAP-Rule" id="MF_01458"/>
    </source>
</evidence>
<keyword evidence="3 15" id="KW-1003">Cell membrane</keyword>
<dbReference type="InterPro" id="IPR037219">
    <property type="entry name" value="Peptidase_M41-like"/>
</dbReference>
<evidence type="ECO:0000256" key="8">
    <source>
        <dbReference type="ARBA" id="ARBA00022801"/>
    </source>
</evidence>
<accession>A0A7X2NHD9</accession>
<dbReference type="SUPFAM" id="SSF52540">
    <property type="entry name" value="P-loop containing nucleoside triphosphate hydrolases"/>
    <property type="match status" value="1"/>
</dbReference>
<comment type="similarity">
    <text evidence="16">Belongs to the AAA ATPase family.</text>
</comment>